<evidence type="ECO:0000313" key="2">
    <source>
        <dbReference type="EMBL" id="KAF8751366.1"/>
    </source>
</evidence>
<dbReference type="EMBL" id="JACEFO010000967">
    <property type="protein sequence ID" value="KAF8751366.1"/>
    <property type="molecule type" value="Genomic_DNA"/>
</dbReference>
<gene>
    <name evidence="2" type="ORF">HU200_012037</name>
</gene>
<dbReference type="OrthoDB" id="5835829at2759"/>
<protein>
    <submittedName>
        <fullName evidence="2">Uncharacterized protein</fullName>
    </submittedName>
</protein>
<accession>A0A835FGX8</accession>
<reference evidence="2" key="1">
    <citation type="submission" date="2020-07" db="EMBL/GenBank/DDBJ databases">
        <title>Genome sequence and genetic diversity analysis of an under-domesticated orphan crop, white fonio (Digitaria exilis).</title>
        <authorList>
            <person name="Bennetzen J.L."/>
            <person name="Chen S."/>
            <person name="Ma X."/>
            <person name="Wang X."/>
            <person name="Yssel A.E.J."/>
            <person name="Chaluvadi S.R."/>
            <person name="Johnson M."/>
            <person name="Gangashetty P."/>
            <person name="Hamidou F."/>
            <person name="Sanogo M.D."/>
            <person name="Zwaenepoel A."/>
            <person name="Wallace J."/>
            <person name="Van De Peer Y."/>
            <person name="Van Deynze A."/>
        </authorList>
    </citation>
    <scope>NUCLEOTIDE SEQUENCE</scope>
    <source>
        <tissue evidence="2">Leaves</tissue>
    </source>
</reference>
<proteinExistence type="predicted"/>
<feature type="compositionally biased region" description="Low complexity" evidence="1">
    <location>
        <begin position="154"/>
        <end position="169"/>
    </location>
</feature>
<dbReference type="SUPFAM" id="SSF53756">
    <property type="entry name" value="UDP-Glycosyltransferase/glycogen phosphorylase"/>
    <property type="match status" value="1"/>
</dbReference>
<sequence>MKQTVVLYPGFGVGHVVPMAELAKVFLSHGYDFTMVIVPPPSAMGANNQVEQSAAANPSISFHVFSQPPFLSHKPAKLFSAQQINKQPSPPPSLFSLRRVGPACHSFSPTCSLSLSLTRAQVRLLHAPPPSTCAPRKDSLSRPIYEPTCLLQLPSPTTSNPSSRLPNSRRVGTLARRRHHLSARSSPKLGKERLRRLTGVVEPPWLVASCLLWPSFALDPLNEIPSSPACSRAKNRSKPWLLASESYDSGESAAARRHEPESLDPNPTAQIERASSQPNAHRSAMAILQKSP</sequence>
<organism evidence="2 3">
    <name type="scientific">Digitaria exilis</name>
    <dbReference type="NCBI Taxonomy" id="1010633"/>
    <lineage>
        <taxon>Eukaryota</taxon>
        <taxon>Viridiplantae</taxon>
        <taxon>Streptophyta</taxon>
        <taxon>Embryophyta</taxon>
        <taxon>Tracheophyta</taxon>
        <taxon>Spermatophyta</taxon>
        <taxon>Magnoliopsida</taxon>
        <taxon>Liliopsida</taxon>
        <taxon>Poales</taxon>
        <taxon>Poaceae</taxon>
        <taxon>PACMAD clade</taxon>
        <taxon>Panicoideae</taxon>
        <taxon>Panicodae</taxon>
        <taxon>Paniceae</taxon>
        <taxon>Anthephorinae</taxon>
        <taxon>Digitaria</taxon>
    </lineage>
</organism>
<feature type="region of interest" description="Disordered" evidence="1">
    <location>
        <begin position="244"/>
        <end position="292"/>
    </location>
</feature>
<name>A0A835FGX8_9POAL</name>
<dbReference type="Proteomes" id="UP000636709">
    <property type="component" value="Unassembled WGS sequence"/>
</dbReference>
<feature type="compositionally biased region" description="Polar residues" evidence="1">
    <location>
        <begin position="265"/>
        <end position="280"/>
    </location>
</feature>
<evidence type="ECO:0000256" key="1">
    <source>
        <dbReference type="SAM" id="MobiDB-lite"/>
    </source>
</evidence>
<dbReference type="Gene3D" id="3.40.50.2000">
    <property type="entry name" value="Glycogen Phosphorylase B"/>
    <property type="match status" value="1"/>
</dbReference>
<evidence type="ECO:0000313" key="3">
    <source>
        <dbReference type="Proteomes" id="UP000636709"/>
    </source>
</evidence>
<feature type="region of interest" description="Disordered" evidence="1">
    <location>
        <begin position="154"/>
        <end position="190"/>
    </location>
</feature>
<keyword evidence="3" id="KW-1185">Reference proteome</keyword>
<dbReference type="AlphaFoldDB" id="A0A835FGX8"/>
<comment type="caution">
    <text evidence="2">The sequence shown here is derived from an EMBL/GenBank/DDBJ whole genome shotgun (WGS) entry which is preliminary data.</text>
</comment>